<proteinExistence type="predicted"/>
<evidence type="ECO:0000313" key="1">
    <source>
        <dbReference type="EMBL" id="KUM48348.1"/>
    </source>
</evidence>
<gene>
    <name evidence="1" type="ORF">ABT39_MTgene5348</name>
</gene>
<comment type="caution">
    <text evidence="1">The sequence shown here is derived from an EMBL/GenBank/DDBJ whole genome shotgun (WGS) entry which is preliminary data.</text>
</comment>
<reference evidence="1" key="1">
    <citation type="journal article" date="2015" name="Genome Biol. Evol.">
        <title>Organellar Genomes of White Spruce (Picea glauca): Assembly and Annotation.</title>
        <authorList>
            <person name="Jackman S.D."/>
            <person name="Warren R.L."/>
            <person name="Gibb E.A."/>
            <person name="Vandervalk B.P."/>
            <person name="Mohamadi H."/>
            <person name="Chu J."/>
            <person name="Raymond A."/>
            <person name="Pleasance S."/>
            <person name="Coope R."/>
            <person name="Wildung M.R."/>
            <person name="Ritland C.E."/>
            <person name="Bousquet J."/>
            <person name="Jones S.J."/>
            <person name="Bohlmann J."/>
            <person name="Birol I."/>
        </authorList>
    </citation>
    <scope>NUCLEOTIDE SEQUENCE [LARGE SCALE GENOMIC DNA]</scope>
    <source>
        <tissue evidence="1">Flushing bud</tissue>
    </source>
</reference>
<sequence>MNLARQRQVLYQANMYGAVDLTRVYLNNTAWRINRFKEKTLLSVPHPPLHPACWPSSTNKQGKICYRLIKQIKKETAGLALP</sequence>
<organism evidence="1">
    <name type="scientific">Picea glauca</name>
    <name type="common">White spruce</name>
    <name type="synonym">Pinus glauca</name>
    <dbReference type="NCBI Taxonomy" id="3330"/>
    <lineage>
        <taxon>Eukaryota</taxon>
        <taxon>Viridiplantae</taxon>
        <taxon>Streptophyta</taxon>
        <taxon>Embryophyta</taxon>
        <taxon>Tracheophyta</taxon>
        <taxon>Spermatophyta</taxon>
        <taxon>Pinopsida</taxon>
        <taxon>Pinidae</taxon>
        <taxon>Conifers I</taxon>
        <taxon>Pinales</taxon>
        <taxon>Pinaceae</taxon>
        <taxon>Picea</taxon>
    </lineage>
</organism>
<geneLocation type="mitochondrion" evidence="1"/>
<name>A0A124GNC4_PICGL</name>
<protein>
    <submittedName>
        <fullName evidence="1">Uncharacterized protein</fullName>
    </submittedName>
</protein>
<dbReference type="EMBL" id="LKAM01000006">
    <property type="protein sequence ID" value="KUM48348.1"/>
    <property type="molecule type" value="Genomic_DNA"/>
</dbReference>
<keyword evidence="1" id="KW-0496">Mitochondrion</keyword>
<accession>A0A124GNC4</accession>
<dbReference type="AlphaFoldDB" id="A0A124GNC4"/>